<reference evidence="4" key="1">
    <citation type="submission" date="2017-06" db="EMBL/GenBank/DDBJ databases">
        <authorList>
            <person name="Varghese N."/>
            <person name="Submissions S."/>
        </authorList>
    </citation>
    <scope>NUCLEOTIDE SEQUENCE [LARGE SCALE GENOMIC DNA]</scope>
    <source>
        <strain evidence="4">DSM 22348</strain>
    </source>
</reference>
<dbReference type="Proteomes" id="UP000198407">
    <property type="component" value="Unassembled WGS sequence"/>
</dbReference>
<organism evidence="3 4">
    <name type="scientific">Pseudomonas japonica</name>
    <dbReference type="NCBI Taxonomy" id="256466"/>
    <lineage>
        <taxon>Bacteria</taxon>
        <taxon>Pseudomonadati</taxon>
        <taxon>Pseudomonadota</taxon>
        <taxon>Gammaproteobacteria</taxon>
        <taxon>Pseudomonadales</taxon>
        <taxon>Pseudomonadaceae</taxon>
        <taxon>Pseudomonas</taxon>
    </lineage>
</organism>
<dbReference type="AlphaFoldDB" id="A0A239K443"/>
<accession>A0A239K443</accession>
<feature type="domain" description="BON" evidence="2">
    <location>
        <begin position="29"/>
        <end position="96"/>
    </location>
</feature>
<evidence type="ECO:0000313" key="3">
    <source>
        <dbReference type="EMBL" id="SNT12771.1"/>
    </source>
</evidence>
<dbReference type="EMBL" id="FZOL01000025">
    <property type="protein sequence ID" value="SNT12771.1"/>
    <property type="molecule type" value="Genomic_DNA"/>
</dbReference>
<proteinExistence type="predicted"/>
<dbReference type="PROSITE" id="PS50914">
    <property type="entry name" value="BON"/>
    <property type="match status" value="1"/>
</dbReference>
<sequence length="526" mass="55857">MYRYFGFIMLFVAMLSAGNASASYMKSNKDKALENKVRAVVEKLPLTGSSFDIGIHRGEVLLAGMTQSTDVENTVVSAISAVPGVLRVHNELKQGPRGDRQHDLNMATAFDLVVENSGIAGPQRVAAYVIEGVLYLMGPVTEAEGDKVVKSIVAWSSSHPELKKIIKLFVYWKDVPGLISSKGCQVYIMDRAIGARETVSWEGRCVNGIAEGQGVLEITNGRDSAKGKGVFEHGSLVRGVLEFRKGGESFVYNGPIFNFQPQGAGTAIIESPELSAEVVGTFDEGEMKSWTTATNLRTGEVRRFGERRTVNATTAPDPDTSDETSGFGDIIGGLLQGAGQAMQSMGGTQYGKGVLLEGIGGAVAGDEAVANRAIHSLNSGQTASYGRGLVSTDAKKENCRYSPSGSLRGCVIPDMNQCIRVQSGSDGQAVRVNGCSQTISVFMCSSGQGQRSANAVSPLCSSLVNPSYSNSVSEPLHYYVDPGRALPISGSSVTWACSSGYTDVLGWDGRTLKTVCYESGLQSDSR</sequence>
<name>A0A239K443_9PSED</name>
<evidence type="ECO:0000259" key="2">
    <source>
        <dbReference type="PROSITE" id="PS50914"/>
    </source>
</evidence>
<evidence type="ECO:0000256" key="1">
    <source>
        <dbReference type="SAM" id="SignalP"/>
    </source>
</evidence>
<dbReference type="Pfam" id="PF04972">
    <property type="entry name" value="BON"/>
    <property type="match status" value="1"/>
</dbReference>
<dbReference type="OrthoDB" id="9783990at2"/>
<keyword evidence="1" id="KW-0732">Signal</keyword>
<dbReference type="STRING" id="1215104.GCA_000730585_02403"/>
<feature type="chain" id="PRO_5012218579" evidence="1">
    <location>
        <begin position="23"/>
        <end position="526"/>
    </location>
</feature>
<feature type="signal peptide" evidence="1">
    <location>
        <begin position="1"/>
        <end position="22"/>
    </location>
</feature>
<evidence type="ECO:0000313" key="4">
    <source>
        <dbReference type="Proteomes" id="UP000198407"/>
    </source>
</evidence>
<gene>
    <name evidence="3" type="ORF">SAMN05444352_12516</name>
</gene>
<keyword evidence="4" id="KW-1185">Reference proteome</keyword>
<dbReference type="InterPro" id="IPR007055">
    <property type="entry name" value="BON_dom"/>
</dbReference>
<protein>
    <submittedName>
        <fullName evidence="3">Osmotically-inducible protein OsmY, contains BON domain</fullName>
    </submittedName>
</protein>